<evidence type="ECO:0000313" key="12">
    <source>
        <dbReference type="Proteomes" id="UP001046870"/>
    </source>
</evidence>
<feature type="domain" description="LRRCT" evidence="10">
    <location>
        <begin position="442"/>
        <end position="494"/>
    </location>
</feature>
<dbReference type="InterPro" id="IPR050467">
    <property type="entry name" value="LRFN"/>
</dbReference>
<dbReference type="SMART" id="SM00369">
    <property type="entry name" value="LRR_TYP"/>
    <property type="match status" value="12"/>
</dbReference>
<dbReference type="SMART" id="SM00013">
    <property type="entry name" value="LRRNT"/>
    <property type="match status" value="1"/>
</dbReference>
<evidence type="ECO:0000256" key="2">
    <source>
        <dbReference type="ARBA" id="ARBA00022473"/>
    </source>
</evidence>
<evidence type="ECO:0000256" key="6">
    <source>
        <dbReference type="ARBA" id="ARBA00022737"/>
    </source>
</evidence>
<dbReference type="SMART" id="SM00365">
    <property type="entry name" value="LRR_SD22"/>
    <property type="match status" value="5"/>
</dbReference>
<dbReference type="GO" id="GO:0005576">
    <property type="term" value="C:extracellular region"/>
    <property type="evidence" value="ECO:0007669"/>
    <property type="project" value="UniProtKB-SubCell"/>
</dbReference>
<dbReference type="FunFam" id="3.80.10.10:FF:000770">
    <property type="entry name" value="Uncharacterized protein"/>
    <property type="match status" value="1"/>
</dbReference>
<keyword evidence="4" id="KW-0433">Leucine-rich repeat</keyword>
<organism evidence="11 12">
    <name type="scientific">Megalops atlanticus</name>
    <name type="common">Tarpon</name>
    <name type="synonym">Clupea gigantea</name>
    <dbReference type="NCBI Taxonomy" id="7932"/>
    <lineage>
        <taxon>Eukaryota</taxon>
        <taxon>Metazoa</taxon>
        <taxon>Chordata</taxon>
        <taxon>Craniata</taxon>
        <taxon>Vertebrata</taxon>
        <taxon>Euteleostomi</taxon>
        <taxon>Actinopterygii</taxon>
        <taxon>Neopterygii</taxon>
        <taxon>Teleostei</taxon>
        <taxon>Elopiformes</taxon>
        <taxon>Megalopidae</taxon>
        <taxon>Megalops</taxon>
    </lineage>
</organism>
<dbReference type="OrthoDB" id="6363818at2759"/>
<dbReference type="PANTHER" id="PTHR45842:SF12">
    <property type="entry name" value="KEKKON 5, ISOFORM A"/>
    <property type="match status" value="1"/>
</dbReference>
<comment type="caution">
    <text evidence="11">The sequence shown here is derived from an EMBL/GenBank/DDBJ whole genome shotgun (WGS) entry which is preliminary data.</text>
</comment>
<dbReference type="Gene3D" id="3.80.10.10">
    <property type="entry name" value="Ribonuclease Inhibitor"/>
    <property type="match status" value="2"/>
</dbReference>
<accession>A0A9D3SXD2</accession>
<dbReference type="SUPFAM" id="SSF52058">
    <property type="entry name" value="L domain-like"/>
    <property type="match status" value="1"/>
</dbReference>
<evidence type="ECO:0000259" key="10">
    <source>
        <dbReference type="SMART" id="SM00082"/>
    </source>
</evidence>
<evidence type="ECO:0000256" key="1">
    <source>
        <dbReference type="ARBA" id="ARBA00004613"/>
    </source>
</evidence>
<evidence type="ECO:0000313" key="11">
    <source>
        <dbReference type="EMBL" id="KAG7456851.1"/>
    </source>
</evidence>
<comment type="subcellular location">
    <subcellularLocation>
        <location evidence="1">Secreted</location>
    </subcellularLocation>
</comment>
<keyword evidence="3" id="KW-0964">Secreted</keyword>
<dbReference type="InterPro" id="IPR000372">
    <property type="entry name" value="LRRNT"/>
</dbReference>
<dbReference type="FunFam" id="3.80.10.10:FF:000002">
    <property type="entry name" value="Slit guidance ligand 2"/>
    <property type="match status" value="1"/>
</dbReference>
<feature type="domain" description="LRRNT" evidence="9">
    <location>
        <begin position="68"/>
        <end position="101"/>
    </location>
</feature>
<evidence type="ECO:0000259" key="9">
    <source>
        <dbReference type="SMART" id="SM00013"/>
    </source>
</evidence>
<dbReference type="PROSITE" id="PS51450">
    <property type="entry name" value="LRR"/>
    <property type="match status" value="4"/>
</dbReference>
<protein>
    <recommendedName>
        <fullName evidence="13">Carboxypeptidase N subunit 2</fullName>
    </recommendedName>
</protein>
<keyword evidence="2" id="KW-0217">Developmental protein</keyword>
<dbReference type="AlphaFoldDB" id="A0A9D3SXD2"/>
<evidence type="ECO:0000256" key="3">
    <source>
        <dbReference type="ARBA" id="ARBA00022525"/>
    </source>
</evidence>
<dbReference type="InterPro" id="IPR000483">
    <property type="entry name" value="Cys-rich_flank_reg_C"/>
</dbReference>
<keyword evidence="8" id="KW-0325">Glycoprotein</keyword>
<dbReference type="SMART" id="SM00082">
    <property type="entry name" value="LRRCT"/>
    <property type="match status" value="1"/>
</dbReference>
<evidence type="ECO:0000256" key="8">
    <source>
        <dbReference type="ARBA" id="ARBA00023180"/>
    </source>
</evidence>
<dbReference type="Pfam" id="PF13855">
    <property type="entry name" value="LRR_8"/>
    <property type="match status" value="3"/>
</dbReference>
<dbReference type="SMART" id="SM00364">
    <property type="entry name" value="LRR_BAC"/>
    <property type="match status" value="6"/>
</dbReference>
<gene>
    <name evidence="11" type="ORF">MATL_G00240270</name>
</gene>
<dbReference type="InterPro" id="IPR003591">
    <property type="entry name" value="Leu-rich_rpt_typical-subtyp"/>
</dbReference>
<dbReference type="GO" id="GO:0007399">
    <property type="term" value="P:nervous system development"/>
    <property type="evidence" value="ECO:0007669"/>
    <property type="project" value="UniProtKB-ARBA"/>
</dbReference>
<keyword evidence="12" id="KW-1185">Reference proteome</keyword>
<dbReference type="EMBL" id="JAFDVH010000022">
    <property type="protein sequence ID" value="KAG7456851.1"/>
    <property type="molecule type" value="Genomic_DNA"/>
</dbReference>
<evidence type="ECO:0000256" key="5">
    <source>
        <dbReference type="ARBA" id="ARBA00022729"/>
    </source>
</evidence>
<proteinExistence type="predicted"/>
<keyword evidence="7" id="KW-1015">Disulfide bond</keyword>
<keyword evidence="6" id="KW-0677">Repeat</keyword>
<reference evidence="11" key="1">
    <citation type="submission" date="2021-01" db="EMBL/GenBank/DDBJ databases">
        <authorList>
            <person name="Zahm M."/>
            <person name="Roques C."/>
            <person name="Cabau C."/>
            <person name="Klopp C."/>
            <person name="Donnadieu C."/>
            <person name="Jouanno E."/>
            <person name="Lampietro C."/>
            <person name="Louis A."/>
            <person name="Herpin A."/>
            <person name="Echchiki A."/>
            <person name="Berthelot C."/>
            <person name="Parey E."/>
            <person name="Roest-Crollius H."/>
            <person name="Braasch I."/>
            <person name="Postlethwait J."/>
            <person name="Bobe J."/>
            <person name="Montfort J."/>
            <person name="Bouchez O."/>
            <person name="Begum T."/>
            <person name="Mejri S."/>
            <person name="Adams A."/>
            <person name="Chen W.-J."/>
            <person name="Guiguen Y."/>
        </authorList>
    </citation>
    <scope>NUCLEOTIDE SEQUENCE</scope>
    <source>
        <strain evidence="11">YG-15Mar2019-1</strain>
        <tissue evidence="11">Brain</tissue>
    </source>
</reference>
<dbReference type="Pfam" id="PF13516">
    <property type="entry name" value="LRR_6"/>
    <property type="match status" value="1"/>
</dbReference>
<dbReference type="Proteomes" id="UP001046870">
    <property type="component" value="Chromosome 22"/>
</dbReference>
<dbReference type="PANTHER" id="PTHR45842">
    <property type="entry name" value="SYNAPTIC ADHESION-LIKE MOLECULE SALM"/>
    <property type="match status" value="1"/>
</dbReference>
<name>A0A9D3SXD2_MEGAT</name>
<sequence>METSFWFQLRQSESSCFGKSAGLDIRIAKNQHYRVSLTKQVHPGQKMMSRRFCAALLVLLQLCYHGDSCPARCQCFTPARVFCSDERLTEVPRNLSSEVRELVIMTTGIMYVRPSDFSEGSRLTKLVFLNNLLQGVSRVAFDKLSHLTELEISGNHKLAELGSGCLKELGNLTTLLLNHNHFHTLGSGMFNALRKLETLQLKGNVIFSLPGDLFQHLQRLRLLDLSLNMISSVGRPLFRGLGQLETLRLSYNVISDLSPDAFDGMPRLRELYLQGNKITEIPPTLLSRLDHLRELNLRGNAIKGLAAVTFPSNLRKLNLEDNQISRLSPATSQRLPLLSQLFLSKNQLSVLPEDVFENLTALEHLDLAENLITTLPKAIFTGLSKLTVLHLQKNNISSLEGLSFEEQDEMDQLYLFDNALQSVPEGFFDPFLAHNIIRLHGNPWVCDCRLLYLHDWLSFGSQTVQEVPKMLCEAPAMLRGQGVLSLKREQLTCVGNSSYALTATPARSEHRPERTPPSGTCVVQETDGVISVQCTLTNFSQAKLEVQYRDEAGDRISVALAHECPESTQCINATATLTL</sequence>
<evidence type="ECO:0000256" key="7">
    <source>
        <dbReference type="ARBA" id="ARBA00023157"/>
    </source>
</evidence>
<evidence type="ECO:0008006" key="13">
    <source>
        <dbReference type="Google" id="ProtNLM"/>
    </source>
</evidence>
<dbReference type="InterPro" id="IPR001611">
    <property type="entry name" value="Leu-rich_rpt"/>
</dbReference>
<keyword evidence="5" id="KW-0732">Signal</keyword>
<dbReference type="InterPro" id="IPR032675">
    <property type="entry name" value="LRR_dom_sf"/>
</dbReference>
<evidence type="ECO:0000256" key="4">
    <source>
        <dbReference type="ARBA" id="ARBA00022614"/>
    </source>
</evidence>